<gene>
    <name evidence="1" type="ORF">RFN29_16065</name>
</gene>
<comment type="caution">
    <text evidence="1">The sequence shown here is derived from an EMBL/GenBank/DDBJ whole genome shotgun (WGS) entry which is preliminary data.</text>
</comment>
<proteinExistence type="predicted"/>
<keyword evidence="2" id="KW-1185">Reference proteome</keyword>
<dbReference type="Proteomes" id="UP001271249">
    <property type="component" value="Unassembled WGS sequence"/>
</dbReference>
<reference evidence="1 2" key="1">
    <citation type="submission" date="2023-08" db="EMBL/GenBank/DDBJ databases">
        <title>Implementing the SeqCode for naming new Mesorhizobium species isolated from Vachellia karroo root nodules.</title>
        <authorList>
            <person name="Van Lill M."/>
        </authorList>
    </citation>
    <scope>NUCLEOTIDE SEQUENCE [LARGE SCALE GENOMIC DNA]</scope>
    <source>
        <strain evidence="1 2">VK22B</strain>
    </source>
</reference>
<sequence>MSGSTPDMDSSGCFGTLVTLAAHGIAVHAGASFSTQPTSAIRVVTSILREEHVEHVATSVALAVNI</sequence>
<dbReference type="RefSeq" id="WP_320227063.1">
    <property type="nucleotide sequence ID" value="NZ_JAVIJB010000024.1"/>
</dbReference>
<organism evidence="1 2">
    <name type="scientific">Mesorhizobium captivum</name>
    <dbReference type="NCBI Taxonomy" id="3072319"/>
    <lineage>
        <taxon>Bacteria</taxon>
        <taxon>Pseudomonadati</taxon>
        <taxon>Pseudomonadota</taxon>
        <taxon>Alphaproteobacteria</taxon>
        <taxon>Hyphomicrobiales</taxon>
        <taxon>Phyllobacteriaceae</taxon>
        <taxon>Mesorhizobium</taxon>
    </lineage>
</organism>
<accession>A0ABU4Z507</accession>
<evidence type="ECO:0000313" key="1">
    <source>
        <dbReference type="EMBL" id="MDX8493087.1"/>
    </source>
</evidence>
<evidence type="ECO:0000313" key="2">
    <source>
        <dbReference type="Proteomes" id="UP001271249"/>
    </source>
</evidence>
<dbReference type="EMBL" id="JAVIJC010000015">
    <property type="protein sequence ID" value="MDX8493087.1"/>
    <property type="molecule type" value="Genomic_DNA"/>
</dbReference>
<protein>
    <submittedName>
        <fullName evidence="1">Uncharacterized protein</fullName>
    </submittedName>
</protein>
<name>A0ABU4Z507_9HYPH</name>